<dbReference type="PANTHER" id="PTHR12832:SF11">
    <property type="entry name" value="LD23868P"/>
    <property type="match status" value="1"/>
</dbReference>
<reference evidence="4" key="1">
    <citation type="submission" date="2011-05" db="EMBL/GenBank/DDBJ databases">
        <authorList>
            <person name="Richards S.R."/>
            <person name="Qu J."/>
            <person name="Jiang H."/>
            <person name="Jhangiani S.N."/>
            <person name="Agravi P."/>
            <person name="Goodspeed R."/>
            <person name="Gross S."/>
            <person name="Mandapat C."/>
            <person name="Jackson L."/>
            <person name="Mathew T."/>
            <person name="Pu L."/>
            <person name="Thornton R."/>
            <person name="Saada N."/>
            <person name="Wilczek-Boney K.B."/>
            <person name="Lee S."/>
            <person name="Kovar C."/>
            <person name="Wu Y."/>
            <person name="Scherer S.E."/>
            <person name="Worley K.C."/>
            <person name="Muzny D.M."/>
            <person name="Gibbs R."/>
        </authorList>
    </citation>
    <scope>NUCLEOTIDE SEQUENCE</scope>
    <source>
        <strain evidence="4">Brora</strain>
    </source>
</reference>
<dbReference type="PANTHER" id="PTHR12832">
    <property type="entry name" value="TESTIS-SPECIFIC PROTEIN PBS13 T-COMPLEX 11"/>
    <property type="match status" value="1"/>
</dbReference>
<evidence type="ECO:0000313" key="4">
    <source>
        <dbReference type="Proteomes" id="UP000014500"/>
    </source>
</evidence>
<feature type="compositionally biased region" description="Basic and acidic residues" evidence="2">
    <location>
        <begin position="107"/>
        <end position="132"/>
    </location>
</feature>
<dbReference type="Pfam" id="PF05794">
    <property type="entry name" value="Tcp11"/>
    <property type="match status" value="1"/>
</dbReference>
<evidence type="ECO:0000256" key="1">
    <source>
        <dbReference type="ARBA" id="ARBA00010954"/>
    </source>
</evidence>
<dbReference type="OMA" id="QIVMCAS"/>
<dbReference type="Proteomes" id="UP000014500">
    <property type="component" value="Unassembled WGS sequence"/>
</dbReference>
<dbReference type="HOGENOM" id="CLU_026469_0_1_1"/>
<proteinExistence type="inferred from homology"/>
<dbReference type="InterPro" id="IPR008862">
    <property type="entry name" value="Tcp11"/>
</dbReference>
<sequence>MHQFPQSDCLTTSAINFHDVKQQQWITSVNGLKANRLQSLNQTPHHLRSEELFDRFGPNSTLYLICRNTAELLDIIVMADKENGKHFDGDRKIEIEKSKSVTIKGGKGAECESPTSDRSEEDDLKNGRESTRGRCLSSESGSDEELANRKTDSEKRPRVDMSPQGFMLPGSPPRFVSLEQIMKAANGVTNMALAHEIAVDKDFKLEKVEPPEDSLERQIKETVHKAFWDAFAEQLTESPANYQHAMILLNEIKEGLLSLLLPHHTKIKEQINEVLDVDLIHHQAENDALDFNYYAQYIISVMAKLCAPIRDEKIRELMTITDVVAMYREILKTLDVMKLDMANFTIQQMRPHIQQHSIEYEKEKFAEFLDTQVNGLQYTKCWFQRIVDELNIKHVMEPAMPGDASTEKILSTNNVIMKAYCALLEWNDDWIFPETLLMDKSRFFDLRKRVQNISLIASMLLVTFSSVGPSISGLTHFKEQLKEHVTVLLNSAELSSLNETTSNVAIQVVKEVNECLGKHGFKPLDESAQKGLTGQIEELALPNARIRGLVRLRILEFIGQVLGSTASPIRIPPGLSTMQQELSRVAGQFLRLVSHNRSVFGDYYVDIITELTGNRVTSQKTNCKSSEVVESNLKLTQYFQDL</sequence>
<evidence type="ECO:0000313" key="3">
    <source>
        <dbReference type="EnsemblMetazoa" id="SMAR003113-PA"/>
    </source>
</evidence>
<evidence type="ECO:0008006" key="5">
    <source>
        <dbReference type="Google" id="ProtNLM"/>
    </source>
</evidence>
<organism evidence="3 4">
    <name type="scientific">Strigamia maritima</name>
    <name type="common">European centipede</name>
    <name type="synonym">Geophilus maritimus</name>
    <dbReference type="NCBI Taxonomy" id="126957"/>
    <lineage>
        <taxon>Eukaryota</taxon>
        <taxon>Metazoa</taxon>
        <taxon>Ecdysozoa</taxon>
        <taxon>Arthropoda</taxon>
        <taxon>Myriapoda</taxon>
        <taxon>Chilopoda</taxon>
        <taxon>Pleurostigmophora</taxon>
        <taxon>Geophilomorpha</taxon>
        <taxon>Linotaeniidae</taxon>
        <taxon>Strigamia</taxon>
    </lineage>
</organism>
<dbReference type="PhylomeDB" id="T1IQ07"/>
<dbReference type="eggNOG" id="KOG1981">
    <property type="taxonomic scope" value="Eukaryota"/>
</dbReference>
<feature type="region of interest" description="Disordered" evidence="2">
    <location>
        <begin position="103"/>
        <end position="170"/>
    </location>
</feature>
<feature type="compositionally biased region" description="Basic and acidic residues" evidence="2">
    <location>
        <begin position="146"/>
        <end position="159"/>
    </location>
</feature>
<accession>T1IQ07</accession>
<name>T1IQ07_STRMM</name>
<dbReference type="EMBL" id="JH431273">
    <property type="status" value="NOT_ANNOTATED_CDS"/>
    <property type="molecule type" value="Genomic_DNA"/>
</dbReference>
<dbReference type="EnsemblMetazoa" id="SMAR003113-RA">
    <property type="protein sequence ID" value="SMAR003113-PA"/>
    <property type="gene ID" value="SMAR003113"/>
</dbReference>
<reference evidence="3" key="2">
    <citation type="submission" date="2015-02" db="UniProtKB">
        <authorList>
            <consortium name="EnsemblMetazoa"/>
        </authorList>
    </citation>
    <scope>IDENTIFICATION</scope>
</reference>
<protein>
    <recommendedName>
        <fullName evidence="5">T-complex protein 11-like protein 1</fullName>
    </recommendedName>
</protein>
<dbReference type="GO" id="GO:0007165">
    <property type="term" value="P:signal transduction"/>
    <property type="evidence" value="ECO:0007669"/>
    <property type="project" value="TreeGrafter"/>
</dbReference>
<evidence type="ECO:0000256" key="2">
    <source>
        <dbReference type="SAM" id="MobiDB-lite"/>
    </source>
</evidence>
<dbReference type="AlphaFoldDB" id="T1IQ07"/>
<keyword evidence="4" id="KW-1185">Reference proteome</keyword>
<comment type="similarity">
    <text evidence="1">Belongs to the TCP11 family.</text>
</comment>
<dbReference type="STRING" id="126957.T1IQ07"/>